<dbReference type="AlphaFoldDB" id="A0A6I4M1F7"/>
<evidence type="ECO:0000313" key="2">
    <source>
        <dbReference type="Proteomes" id="UP000471147"/>
    </source>
</evidence>
<name>A0A6I4M1F7_9SPHN</name>
<gene>
    <name evidence="1" type="ORF">EUU23_10255</name>
</gene>
<dbReference type="EMBL" id="SDWJ01000002">
    <property type="protein sequence ID" value="MVZ98074.1"/>
    <property type="molecule type" value="Genomic_DNA"/>
</dbReference>
<accession>A0A6I4M1F7</accession>
<comment type="caution">
    <text evidence="1">The sequence shown here is derived from an EMBL/GenBank/DDBJ whole genome shotgun (WGS) entry which is preliminary data.</text>
</comment>
<reference evidence="1 2" key="1">
    <citation type="submission" date="2019-01" db="EMBL/GenBank/DDBJ databases">
        <title>Sphingorhabdus lacus sp.nov., isolated from an oligotrophic freshwater lake.</title>
        <authorList>
            <person name="Park M."/>
        </authorList>
    </citation>
    <scope>NUCLEOTIDE SEQUENCE [LARGE SCALE GENOMIC DNA]</scope>
    <source>
        <strain evidence="1 2">IMCC26285</strain>
    </source>
</reference>
<sequence length="120" mass="13552">MGPVCRLEQDGANIIVLLARYIDWMTSAERWFFHWVRLDQAAFAVFGLMDPLNTKVGAYYLVPGPDMVKLQHRKNRDDGRCLHKFSQPNLTACVSRAVNPMNLPGYAAGQNDPLISINTM</sequence>
<proteinExistence type="predicted"/>
<dbReference type="RefSeq" id="WP_160354030.1">
    <property type="nucleotide sequence ID" value="NZ_SDWJ01000002.1"/>
</dbReference>
<dbReference type="Proteomes" id="UP000471147">
    <property type="component" value="Unassembled WGS sequence"/>
</dbReference>
<organism evidence="1 2">
    <name type="scientific">Sphingorhabdus profundilacus</name>
    <dbReference type="NCBI Taxonomy" id="2509718"/>
    <lineage>
        <taxon>Bacteria</taxon>
        <taxon>Pseudomonadati</taxon>
        <taxon>Pseudomonadota</taxon>
        <taxon>Alphaproteobacteria</taxon>
        <taxon>Sphingomonadales</taxon>
        <taxon>Sphingomonadaceae</taxon>
        <taxon>Sphingorhabdus</taxon>
    </lineage>
</organism>
<evidence type="ECO:0000313" key="1">
    <source>
        <dbReference type="EMBL" id="MVZ98074.1"/>
    </source>
</evidence>
<protein>
    <submittedName>
        <fullName evidence="1">Uncharacterized protein</fullName>
    </submittedName>
</protein>
<keyword evidence="2" id="KW-1185">Reference proteome</keyword>